<proteinExistence type="predicted"/>
<dbReference type="Proteomes" id="UP000762676">
    <property type="component" value="Unassembled WGS sequence"/>
</dbReference>
<comment type="caution">
    <text evidence="1">The sequence shown here is derived from an EMBL/GenBank/DDBJ whole genome shotgun (WGS) entry which is preliminary data.</text>
</comment>
<dbReference type="PANTHER" id="PTHR23227:SF67">
    <property type="entry name" value="CRANIOFACIAL DEVELOPMENT PROTEIN 2-LIKE"/>
    <property type="match status" value="1"/>
</dbReference>
<dbReference type="AlphaFoldDB" id="A0AAV4J5N7"/>
<dbReference type="SUPFAM" id="SSF56219">
    <property type="entry name" value="DNase I-like"/>
    <property type="match status" value="1"/>
</dbReference>
<sequence>MNIVQIYAPTNEAHDEEKDAFYDLLQEVMDKLPKKDINILMGDANAKIGRENTGYDRIMGSHGLGEMNDNGERFANFCLFNKIIIGGSIFPHKRVHKATWVSPNNVTENQIDHFCVSQRFRRSLNGVIVQRGADIGSDHHMLLGKVKLRLKKQGNRKEVPRKRYQVNRLNGATKEDFKLCLRNRFQPLASLEEEEDVETHWSRVKSAFTATCEEVLGYQKKEYNEWISQKSLDLIERRRHLKEQVSSSRQWTYMEPC</sequence>
<organism evidence="1 2">
    <name type="scientific">Elysia marginata</name>
    <dbReference type="NCBI Taxonomy" id="1093978"/>
    <lineage>
        <taxon>Eukaryota</taxon>
        <taxon>Metazoa</taxon>
        <taxon>Spiralia</taxon>
        <taxon>Lophotrochozoa</taxon>
        <taxon>Mollusca</taxon>
        <taxon>Gastropoda</taxon>
        <taxon>Heterobranchia</taxon>
        <taxon>Euthyneura</taxon>
        <taxon>Panpulmonata</taxon>
        <taxon>Sacoglossa</taxon>
        <taxon>Placobranchoidea</taxon>
        <taxon>Plakobranchidae</taxon>
        <taxon>Elysia</taxon>
    </lineage>
</organism>
<reference evidence="1 2" key="1">
    <citation type="journal article" date="2021" name="Elife">
        <title>Chloroplast acquisition without the gene transfer in kleptoplastic sea slugs, Plakobranchus ocellatus.</title>
        <authorList>
            <person name="Maeda T."/>
            <person name="Takahashi S."/>
            <person name="Yoshida T."/>
            <person name="Shimamura S."/>
            <person name="Takaki Y."/>
            <person name="Nagai Y."/>
            <person name="Toyoda A."/>
            <person name="Suzuki Y."/>
            <person name="Arimoto A."/>
            <person name="Ishii H."/>
            <person name="Satoh N."/>
            <person name="Nishiyama T."/>
            <person name="Hasebe M."/>
            <person name="Maruyama T."/>
            <person name="Minagawa J."/>
            <person name="Obokata J."/>
            <person name="Shigenobu S."/>
        </authorList>
    </citation>
    <scope>NUCLEOTIDE SEQUENCE [LARGE SCALE GENOMIC DNA]</scope>
</reference>
<keyword evidence="2" id="KW-1185">Reference proteome</keyword>
<evidence type="ECO:0000313" key="2">
    <source>
        <dbReference type="Proteomes" id="UP000762676"/>
    </source>
</evidence>
<dbReference type="Gene3D" id="3.60.10.10">
    <property type="entry name" value="Endonuclease/exonuclease/phosphatase"/>
    <property type="match status" value="1"/>
</dbReference>
<dbReference type="PANTHER" id="PTHR23227">
    <property type="entry name" value="BUCENTAUR RELATED"/>
    <property type="match status" value="1"/>
</dbReference>
<dbReference type="InterPro" id="IPR036691">
    <property type="entry name" value="Endo/exonu/phosph_ase_sf"/>
</dbReference>
<evidence type="ECO:0000313" key="1">
    <source>
        <dbReference type="EMBL" id="GFS17180.1"/>
    </source>
</evidence>
<dbReference type="EMBL" id="BMAT01013643">
    <property type="protein sequence ID" value="GFS17180.1"/>
    <property type="molecule type" value="Genomic_DNA"/>
</dbReference>
<protein>
    <submittedName>
        <fullName evidence="1">Craniofacial development protein 2</fullName>
    </submittedName>
</protein>
<gene>
    <name evidence="1" type="ORF">ElyMa_006815900</name>
</gene>
<accession>A0AAV4J5N7</accession>
<name>A0AAV4J5N7_9GAST</name>
<dbReference type="InterPro" id="IPR027124">
    <property type="entry name" value="Swc5/CFDP1/2"/>
</dbReference>